<accession>A0A6I3P1Y8</accession>
<evidence type="ECO:0000313" key="2">
    <source>
        <dbReference type="Proteomes" id="UP000430295"/>
    </source>
</evidence>
<organism evidence="1 2">
    <name type="scientific">Streptococcus parasanguinis</name>
    <dbReference type="NCBI Taxonomy" id="1318"/>
    <lineage>
        <taxon>Bacteria</taxon>
        <taxon>Bacillati</taxon>
        <taxon>Bacillota</taxon>
        <taxon>Bacilli</taxon>
        <taxon>Lactobacillales</taxon>
        <taxon>Streptococcaceae</taxon>
        <taxon>Streptococcus</taxon>
    </lineage>
</organism>
<gene>
    <name evidence="1" type="ORF">GMC75_00245</name>
</gene>
<reference evidence="1 2" key="1">
    <citation type="journal article" date="2019" name="Nat. Med.">
        <title>A library of human gut bacterial isolates paired with longitudinal multiomics data enables mechanistic microbiome research.</title>
        <authorList>
            <person name="Poyet M."/>
            <person name="Groussin M."/>
            <person name="Gibbons S.M."/>
            <person name="Avila-Pacheco J."/>
            <person name="Jiang X."/>
            <person name="Kearney S.M."/>
            <person name="Perrotta A.R."/>
            <person name="Berdy B."/>
            <person name="Zhao S."/>
            <person name="Lieberman T.D."/>
            <person name="Swanson P.K."/>
            <person name="Smith M."/>
            <person name="Roesemann S."/>
            <person name="Alexander J.E."/>
            <person name="Rich S.A."/>
            <person name="Livny J."/>
            <person name="Vlamakis H."/>
            <person name="Clish C."/>
            <person name="Bullock K."/>
            <person name="Deik A."/>
            <person name="Scott J."/>
            <person name="Pierce K.A."/>
            <person name="Xavier R.J."/>
            <person name="Alm E.J."/>
        </authorList>
    </citation>
    <scope>NUCLEOTIDE SEQUENCE [LARGE SCALE GENOMIC DNA]</scope>
    <source>
        <strain evidence="1 2">BIOML-A18</strain>
    </source>
</reference>
<comment type="caution">
    <text evidence="1">The sequence shown here is derived from an EMBL/GenBank/DDBJ whole genome shotgun (WGS) entry which is preliminary data.</text>
</comment>
<protein>
    <submittedName>
        <fullName evidence="1">Uncharacterized protein</fullName>
    </submittedName>
</protein>
<name>A0A6I3P1Y8_STRPA</name>
<dbReference type="AlphaFoldDB" id="A0A6I3P1Y8"/>
<proteinExistence type="predicted"/>
<dbReference type="Proteomes" id="UP000430295">
    <property type="component" value="Unassembled WGS sequence"/>
</dbReference>
<dbReference type="EMBL" id="WMYS01000001">
    <property type="protein sequence ID" value="MTR40157.1"/>
    <property type="molecule type" value="Genomic_DNA"/>
</dbReference>
<dbReference type="RefSeq" id="WP_155198751.1">
    <property type="nucleotide sequence ID" value="NZ_WMYS01000001.1"/>
</dbReference>
<evidence type="ECO:0000313" key="1">
    <source>
        <dbReference type="EMBL" id="MTR40157.1"/>
    </source>
</evidence>
<sequence length="101" mass="11494">MNEQGSNSVLELYPNPEKMPDKPYFTKEIFLNMCLSDVKKLAVTRGLLSFNQIDHQAKDIIQSTIDTIIENQEAILYGVMSGQITFVNKAGKEEMNEPNRK</sequence>